<comment type="caution">
    <text evidence="2">The sequence shown here is derived from an EMBL/GenBank/DDBJ whole genome shotgun (WGS) entry which is preliminary data.</text>
</comment>
<feature type="transmembrane region" description="Helical" evidence="1">
    <location>
        <begin position="12"/>
        <end position="33"/>
    </location>
</feature>
<keyword evidence="1" id="KW-0812">Transmembrane</keyword>
<dbReference type="STRING" id="56193.YP76_20530"/>
<dbReference type="EMBL" id="LBIC01000010">
    <property type="protein sequence ID" value="KKW90381.1"/>
    <property type="molecule type" value="Genomic_DNA"/>
</dbReference>
<feature type="transmembrane region" description="Helical" evidence="1">
    <location>
        <begin position="132"/>
        <end position="152"/>
    </location>
</feature>
<keyword evidence="1" id="KW-1133">Transmembrane helix</keyword>
<organism evidence="2 3">
    <name type="scientific">Sphingobium chungbukense</name>
    <dbReference type="NCBI Taxonomy" id="56193"/>
    <lineage>
        <taxon>Bacteria</taxon>
        <taxon>Pseudomonadati</taxon>
        <taxon>Pseudomonadota</taxon>
        <taxon>Alphaproteobacteria</taxon>
        <taxon>Sphingomonadales</taxon>
        <taxon>Sphingomonadaceae</taxon>
        <taxon>Sphingobium</taxon>
    </lineage>
</organism>
<evidence type="ECO:0000313" key="3">
    <source>
        <dbReference type="Proteomes" id="UP000033874"/>
    </source>
</evidence>
<name>A0A0M3AN69_9SPHN</name>
<dbReference type="PATRIC" id="fig|56193.3.peg.4313"/>
<keyword evidence="3" id="KW-1185">Reference proteome</keyword>
<proteinExistence type="predicted"/>
<dbReference type="Proteomes" id="UP000033874">
    <property type="component" value="Unassembled WGS sequence"/>
</dbReference>
<evidence type="ECO:0000313" key="2">
    <source>
        <dbReference type="EMBL" id="KKW90381.1"/>
    </source>
</evidence>
<gene>
    <name evidence="2" type="ORF">YP76_20530</name>
</gene>
<sequence>MDDIVIARALHVVAILMWIGGVAFVTCVVMPSIREHHEPKDRLAAFHRIEDRFAGQARFWVLLAGASGFWMVYRAGLWDRFIDPHFWWMHAMVGIWAVFAAMLFIIEPLFLHRRMATSDKPADFARMEGMHRVLLMLSLITVLGAVAGSHGLF</sequence>
<dbReference type="RefSeq" id="WP_046765467.1">
    <property type="nucleotide sequence ID" value="NZ_LBIC01000010.1"/>
</dbReference>
<keyword evidence="1" id="KW-0472">Membrane</keyword>
<reference evidence="2 3" key="1">
    <citation type="submission" date="2015-04" db="EMBL/GenBank/DDBJ databases">
        <title>Genome sequence of aromatic hydrocarbons-degrading Sphingobium chungbukense DJ77.</title>
        <authorList>
            <person name="Kim Y.-C."/>
            <person name="Chae J.-C."/>
        </authorList>
    </citation>
    <scope>NUCLEOTIDE SEQUENCE [LARGE SCALE GENOMIC DNA]</scope>
    <source>
        <strain evidence="2 3">DJ77</strain>
    </source>
</reference>
<evidence type="ECO:0000256" key="1">
    <source>
        <dbReference type="SAM" id="Phobius"/>
    </source>
</evidence>
<accession>A0A0M3AN69</accession>
<feature type="transmembrane region" description="Helical" evidence="1">
    <location>
        <begin position="85"/>
        <end position="111"/>
    </location>
</feature>
<protein>
    <submittedName>
        <fullName evidence="2">Membrane protein</fullName>
    </submittedName>
</protein>
<feature type="transmembrane region" description="Helical" evidence="1">
    <location>
        <begin position="53"/>
        <end position="73"/>
    </location>
</feature>
<dbReference type="AlphaFoldDB" id="A0A0M3AN69"/>